<reference evidence="2" key="1">
    <citation type="submission" date="2014-09" db="EMBL/GenBank/DDBJ databases">
        <authorList>
            <person name="Sharma Rahul"/>
            <person name="Thines Marco"/>
        </authorList>
    </citation>
    <scope>NUCLEOTIDE SEQUENCE [LARGE SCALE GENOMIC DNA]</scope>
</reference>
<dbReference type="Proteomes" id="UP000054845">
    <property type="component" value="Unassembled WGS sequence"/>
</dbReference>
<evidence type="ECO:0000313" key="2">
    <source>
        <dbReference type="Proteomes" id="UP000054845"/>
    </source>
</evidence>
<accession>A0A0P1BEC6</accession>
<keyword evidence="2" id="KW-1185">Reference proteome</keyword>
<dbReference type="EMBL" id="CCYA01000230">
    <property type="protein sequence ID" value="CEH13784.1"/>
    <property type="molecule type" value="Genomic_DNA"/>
</dbReference>
<protein>
    <submittedName>
        <fullName evidence="1">Uncharacterized protein</fullName>
    </submittedName>
</protein>
<sequence length="61" mass="6476">MLRIEVVAPGPPTLLCARDVLALIHSSLVTASVVSQRTVRGRPSHGTTAEVIRLGWTGSIK</sequence>
<proteinExistence type="predicted"/>
<name>A0A0P1BEC6_9BASI</name>
<evidence type="ECO:0000313" key="1">
    <source>
        <dbReference type="EMBL" id="CEH13784.1"/>
    </source>
</evidence>
<organism evidence="1 2">
    <name type="scientific">Ceraceosorus bombacis</name>
    <dbReference type="NCBI Taxonomy" id="401625"/>
    <lineage>
        <taxon>Eukaryota</taxon>
        <taxon>Fungi</taxon>
        <taxon>Dikarya</taxon>
        <taxon>Basidiomycota</taxon>
        <taxon>Ustilaginomycotina</taxon>
        <taxon>Exobasidiomycetes</taxon>
        <taxon>Ceraceosorales</taxon>
        <taxon>Ceraceosoraceae</taxon>
        <taxon>Ceraceosorus</taxon>
    </lineage>
</organism>
<dbReference type="AlphaFoldDB" id="A0A0P1BEC6"/>